<dbReference type="CDD" id="cd04301">
    <property type="entry name" value="NAT_SF"/>
    <property type="match status" value="1"/>
</dbReference>
<dbReference type="Gene3D" id="3.40.630.30">
    <property type="match status" value="1"/>
</dbReference>
<dbReference type="AlphaFoldDB" id="A0A430AQE8"/>
<evidence type="ECO:0000313" key="2">
    <source>
        <dbReference type="EMBL" id="RSU10203.1"/>
    </source>
</evidence>
<dbReference type="InterPro" id="IPR000182">
    <property type="entry name" value="GNAT_dom"/>
</dbReference>
<keyword evidence="3" id="KW-1185">Reference proteome</keyword>
<dbReference type="OrthoDB" id="9127144at2"/>
<comment type="caution">
    <text evidence="2">The sequence shown here is derived from an EMBL/GenBank/DDBJ whole genome shotgun (WGS) entry which is preliminary data.</text>
</comment>
<dbReference type="Proteomes" id="UP000288028">
    <property type="component" value="Unassembled WGS sequence"/>
</dbReference>
<dbReference type="GO" id="GO:0016747">
    <property type="term" value="F:acyltransferase activity, transferring groups other than amino-acyl groups"/>
    <property type="evidence" value="ECO:0007669"/>
    <property type="project" value="InterPro"/>
</dbReference>
<dbReference type="EMBL" id="NGKB01000019">
    <property type="protein sequence ID" value="RSU10203.1"/>
    <property type="molecule type" value="Genomic_DNA"/>
</dbReference>
<proteinExistence type="predicted"/>
<name>A0A430AQE8_9ENTE</name>
<dbReference type="InterPro" id="IPR016181">
    <property type="entry name" value="Acyl_CoA_acyltransferase"/>
</dbReference>
<reference evidence="2 3" key="1">
    <citation type="submission" date="2017-05" db="EMBL/GenBank/DDBJ databases">
        <title>Vagococcus spp. assemblies.</title>
        <authorList>
            <person name="Gulvik C.A."/>
        </authorList>
    </citation>
    <scope>NUCLEOTIDE SEQUENCE [LARGE SCALE GENOMIC DNA]</scope>
    <source>
        <strain evidence="2 3">SS1714</strain>
    </source>
</reference>
<dbReference type="Pfam" id="PF00583">
    <property type="entry name" value="Acetyltransf_1"/>
    <property type="match status" value="1"/>
</dbReference>
<evidence type="ECO:0000259" key="1">
    <source>
        <dbReference type="Pfam" id="PF00583"/>
    </source>
</evidence>
<organism evidence="2 3">
    <name type="scientific">Vagococcus carniphilus</name>
    <dbReference type="NCBI Taxonomy" id="218144"/>
    <lineage>
        <taxon>Bacteria</taxon>
        <taxon>Bacillati</taxon>
        <taxon>Bacillota</taxon>
        <taxon>Bacilli</taxon>
        <taxon>Lactobacillales</taxon>
        <taxon>Enterococcaceae</taxon>
        <taxon>Vagococcus</taxon>
    </lineage>
</organism>
<dbReference type="SUPFAM" id="SSF55729">
    <property type="entry name" value="Acyl-CoA N-acyltransferases (Nat)"/>
    <property type="match status" value="1"/>
</dbReference>
<accession>A0A430AQE8</accession>
<gene>
    <name evidence="2" type="ORF">CBF28_13995</name>
</gene>
<evidence type="ECO:0000313" key="3">
    <source>
        <dbReference type="Proteomes" id="UP000288028"/>
    </source>
</evidence>
<sequence length="104" mass="12196">MYTYDILDHESFEGKEFYQQKAYFIWHIMIDQQHQGKGLGKLAFHKMIEEIETLPLGDSSYIALFHHQDNLTAKSLYTSFNFLETGIIQDESIMMIKSIGKKND</sequence>
<protein>
    <recommendedName>
        <fullName evidence="1">N-acetyltransferase domain-containing protein</fullName>
    </recommendedName>
</protein>
<feature type="domain" description="N-acetyltransferase" evidence="1">
    <location>
        <begin position="17"/>
        <end position="82"/>
    </location>
</feature>